<evidence type="ECO:0000313" key="2">
    <source>
        <dbReference type="Proteomes" id="UP000076532"/>
    </source>
</evidence>
<keyword evidence="2" id="KW-1185">Reference proteome</keyword>
<evidence type="ECO:0000313" key="1">
    <source>
        <dbReference type="EMBL" id="KZP05797.1"/>
    </source>
</evidence>
<accession>A0A167W7W4</accession>
<organism evidence="1 2">
    <name type="scientific">Athelia psychrophila</name>
    <dbReference type="NCBI Taxonomy" id="1759441"/>
    <lineage>
        <taxon>Eukaryota</taxon>
        <taxon>Fungi</taxon>
        <taxon>Dikarya</taxon>
        <taxon>Basidiomycota</taxon>
        <taxon>Agaricomycotina</taxon>
        <taxon>Agaricomycetes</taxon>
        <taxon>Agaricomycetidae</taxon>
        <taxon>Atheliales</taxon>
        <taxon>Atheliaceae</taxon>
        <taxon>Athelia</taxon>
    </lineage>
</organism>
<protein>
    <submittedName>
        <fullName evidence="1">Uncharacterized protein</fullName>
    </submittedName>
</protein>
<dbReference type="Proteomes" id="UP000076532">
    <property type="component" value="Unassembled WGS sequence"/>
</dbReference>
<dbReference type="AlphaFoldDB" id="A0A167W7W4"/>
<gene>
    <name evidence="1" type="ORF">FIBSPDRAFT_877129</name>
</gene>
<dbReference type="EMBL" id="KV417818">
    <property type="protein sequence ID" value="KZP05797.1"/>
    <property type="molecule type" value="Genomic_DNA"/>
</dbReference>
<reference evidence="1 2" key="1">
    <citation type="journal article" date="2016" name="Mol. Biol. Evol.">
        <title>Comparative Genomics of Early-Diverging Mushroom-Forming Fungi Provides Insights into the Origins of Lignocellulose Decay Capabilities.</title>
        <authorList>
            <person name="Nagy L.G."/>
            <person name="Riley R."/>
            <person name="Tritt A."/>
            <person name="Adam C."/>
            <person name="Daum C."/>
            <person name="Floudas D."/>
            <person name="Sun H."/>
            <person name="Yadav J.S."/>
            <person name="Pangilinan J."/>
            <person name="Larsson K.H."/>
            <person name="Matsuura K."/>
            <person name="Barry K."/>
            <person name="Labutti K."/>
            <person name="Kuo R."/>
            <person name="Ohm R.A."/>
            <person name="Bhattacharya S.S."/>
            <person name="Shirouzu T."/>
            <person name="Yoshinaga Y."/>
            <person name="Martin F.M."/>
            <person name="Grigoriev I.V."/>
            <person name="Hibbett D.S."/>
        </authorList>
    </citation>
    <scope>NUCLEOTIDE SEQUENCE [LARGE SCALE GENOMIC DNA]</scope>
    <source>
        <strain evidence="1 2">CBS 109695</strain>
    </source>
</reference>
<sequence>MAIEMNRRMQVGSSLLKNESSVVEDGEPDVSFEYHAPTLHGLSKFSRRLATWSSRLG</sequence>
<proteinExistence type="predicted"/>
<name>A0A167W7W4_9AGAM</name>